<evidence type="ECO:0000313" key="1">
    <source>
        <dbReference type="EMBL" id="MBY74235.1"/>
    </source>
</evidence>
<proteinExistence type="predicted"/>
<reference evidence="1" key="1">
    <citation type="submission" date="2018-04" db="EMBL/GenBank/DDBJ databases">
        <title>Transcriptome assembly of Sipha flava.</title>
        <authorList>
            <person name="Scully E.D."/>
            <person name="Geib S.M."/>
            <person name="Palmer N.A."/>
            <person name="Koch K."/>
            <person name="Bradshaw J."/>
            <person name="Heng-Moss T."/>
            <person name="Sarath G."/>
        </authorList>
    </citation>
    <scope>NUCLEOTIDE SEQUENCE</scope>
</reference>
<accession>A0A2S2Q933</accession>
<protein>
    <submittedName>
        <fullName evidence="1">Uncharacterized protein</fullName>
    </submittedName>
</protein>
<sequence length="101" mass="11911">MYSLTQYVNETLRRASYGKSSLHTHRMLRFSVLSHQCECTNCQLFDLLFLFGNFCFLWQISKSVQNQFVEFYVCFTLFQPLSTQVRSINGRFVDIQTSTVN</sequence>
<dbReference type="AlphaFoldDB" id="A0A2S2Q933"/>
<name>A0A2S2Q933_9HEMI</name>
<organism evidence="1">
    <name type="scientific">Sipha flava</name>
    <name type="common">yellow sugarcane aphid</name>
    <dbReference type="NCBI Taxonomy" id="143950"/>
    <lineage>
        <taxon>Eukaryota</taxon>
        <taxon>Metazoa</taxon>
        <taxon>Ecdysozoa</taxon>
        <taxon>Arthropoda</taxon>
        <taxon>Hexapoda</taxon>
        <taxon>Insecta</taxon>
        <taxon>Pterygota</taxon>
        <taxon>Neoptera</taxon>
        <taxon>Paraneoptera</taxon>
        <taxon>Hemiptera</taxon>
        <taxon>Sternorrhyncha</taxon>
        <taxon>Aphidomorpha</taxon>
        <taxon>Aphidoidea</taxon>
        <taxon>Aphididae</taxon>
        <taxon>Sipha</taxon>
    </lineage>
</organism>
<gene>
    <name evidence="1" type="ORF">g.15214</name>
</gene>
<dbReference type="EMBL" id="GGMS01005032">
    <property type="protein sequence ID" value="MBY74235.1"/>
    <property type="molecule type" value="Transcribed_RNA"/>
</dbReference>